<dbReference type="InterPro" id="IPR036188">
    <property type="entry name" value="FAD/NAD-bd_sf"/>
</dbReference>
<evidence type="ECO:0000256" key="9">
    <source>
        <dbReference type="ARBA" id="ARBA00023014"/>
    </source>
</evidence>
<protein>
    <submittedName>
        <fullName evidence="12">FAD-dependent oxidoreductase</fullName>
    </submittedName>
</protein>
<keyword evidence="5" id="KW-0349">Heme</keyword>
<evidence type="ECO:0000256" key="1">
    <source>
        <dbReference type="ARBA" id="ARBA00001929"/>
    </source>
</evidence>
<accession>A0ABP6BLL2</accession>
<dbReference type="SUPFAM" id="SSF51905">
    <property type="entry name" value="FAD/NAD(P)-binding domain"/>
    <property type="match status" value="2"/>
</dbReference>
<dbReference type="Pfam" id="PF04324">
    <property type="entry name" value="Fer2_BFD"/>
    <property type="match status" value="1"/>
</dbReference>
<evidence type="ECO:0000313" key="13">
    <source>
        <dbReference type="Proteomes" id="UP001500274"/>
    </source>
</evidence>
<proteinExistence type="inferred from homology"/>
<comment type="cofactor">
    <cofactor evidence="2">
        <name>[4Fe-4S] cluster</name>
        <dbReference type="ChEBI" id="CHEBI:49883"/>
    </cofactor>
</comment>
<evidence type="ECO:0000259" key="11">
    <source>
        <dbReference type="Pfam" id="PF07992"/>
    </source>
</evidence>
<sequence>MIRIVVIGYGPVAARFIEGMLPALRAGEVSVTVVGAETEDAYNRVLVAEYAVGRADRSRLDITDTAAAIAAGAEIHLGEAAVAIDRDLRTVRTSAGRRIPYDRLVLATGARANIPTLAGMERARRERTVRAEDPAALDEGARPLPSGVHALRDLSDATSVLATVRAGGRIVILGAGVLGLEFALAAREQGAQVVVVHHGDIPMPRNLDLGGGRILARAAREAGIEIAPHSRAESVLLRTDKNDPHPRFDALVCADGKQIAGDLLLLSVGVTARTELAAASGLAVAAGILVDGVGRSWSDPDVFAIGDCAHIADPAAYTDHDRVPGAPSGLIGPGWRQADALANMLSGRPVAATNERPSVVMLKAEGVDMVAGGDVSADLWDEGAHTDGCVDAPQVTQWADPARGTYVKMVTRAGVLTGFVAVGLPRTGAELTLLFERGSELPADRSVLLRLDANDAGASVSADPFAADATVCWCNGVTAGRIGEAVSQGADSVECVAARTRAGTGCGGCRGRIAELLARTAAV</sequence>
<evidence type="ECO:0000256" key="2">
    <source>
        <dbReference type="ARBA" id="ARBA00001966"/>
    </source>
</evidence>
<evidence type="ECO:0000313" key="12">
    <source>
        <dbReference type="EMBL" id="GAA2576694.1"/>
    </source>
</evidence>
<dbReference type="Pfam" id="PF07992">
    <property type="entry name" value="Pyr_redox_2"/>
    <property type="match status" value="1"/>
</dbReference>
<organism evidence="12 13">
    <name type="scientific">Microbacterium binotii</name>
    <dbReference type="NCBI Taxonomy" id="462710"/>
    <lineage>
        <taxon>Bacteria</taxon>
        <taxon>Bacillati</taxon>
        <taxon>Actinomycetota</taxon>
        <taxon>Actinomycetes</taxon>
        <taxon>Micrococcales</taxon>
        <taxon>Microbacteriaceae</taxon>
        <taxon>Microbacterium</taxon>
    </lineage>
</organism>
<evidence type="ECO:0000259" key="10">
    <source>
        <dbReference type="Pfam" id="PF04324"/>
    </source>
</evidence>
<dbReference type="PRINTS" id="PR00368">
    <property type="entry name" value="FADPNR"/>
</dbReference>
<dbReference type="InterPro" id="IPR023753">
    <property type="entry name" value="FAD/NAD-binding_dom"/>
</dbReference>
<evidence type="ECO:0000256" key="3">
    <source>
        <dbReference type="ARBA" id="ARBA00005096"/>
    </source>
</evidence>
<evidence type="ECO:0000256" key="6">
    <source>
        <dbReference type="ARBA" id="ARBA00022723"/>
    </source>
</evidence>
<evidence type="ECO:0000256" key="7">
    <source>
        <dbReference type="ARBA" id="ARBA00023002"/>
    </source>
</evidence>
<feature type="domain" description="FAD/NAD(P)-binding" evidence="11">
    <location>
        <begin position="3"/>
        <end position="309"/>
    </location>
</feature>
<keyword evidence="6" id="KW-0479">Metal-binding</keyword>
<dbReference type="InterPro" id="IPR041854">
    <property type="entry name" value="BFD-like_2Fe2S-bd_dom_sf"/>
</dbReference>
<dbReference type="Proteomes" id="UP001500274">
    <property type="component" value="Unassembled WGS sequence"/>
</dbReference>
<dbReference type="RefSeq" id="WP_344228253.1">
    <property type="nucleotide sequence ID" value="NZ_BAAARI010000011.1"/>
</dbReference>
<keyword evidence="8" id="KW-0408">Iron</keyword>
<dbReference type="PANTHER" id="PTHR43809:SF1">
    <property type="entry name" value="NITRITE REDUCTASE (NADH) LARGE SUBUNIT"/>
    <property type="match status" value="1"/>
</dbReference>
<dbReference type="InterPro" id="IPR052034">
    <property type="entry name" value="NasD-like"/>
</dbReference>
<keyword evidence="13" id="KW-1185">Reference proteome</keyword>
<comment type="pathway">
    <text evidence="3">Nitrogen metabolism; nitrate reduction (assimilation).</text>
</comment>
<comment type="caution">
    <text evidence="12">The sequence shown here is derived from an EMBL/GenBank/DDBJ whole genome shotgun (WGS) entry which is preliminary data.</text>
</comment>
<evidence type="ECO:0000256" key="4">
    <source>
        <dbReference type="ARBA" id="ARBA00010429"/>
    </source>
</evidence>
<evidence type="ECO:0000256" key="5">
    <source>
        <dbReference type="ARBA" id="ARBA00022617"/>
    </source>
</evidence>
<dbReference type="InterPro" id="IPR007419">
    <property type="entry name" value="BFD-like_2Fe2S-bd_dom"/>
</dbReference>
<keyword evidence="9" id="KW-0411">Iron-sulfur</keyword>
<feature type="domain" description="BFD-like [2Fe-2S]-binding" evidence="10">
    <location>
        <begin position="471"/>
        <end position="519"/>
    </location>
</feature>
<comment type="similarity">
    <text evidence="4">Belongs to the nitrite and sulfite reductase 4Fe-4S domain family.</text>
</comment>
<name>A0ABP6BLL2_9MICO</name>
<dbReference type="EMBL" id="BAAARI010000011">
    <property type="protein sequence ID" value="GAA2576694.1"/>
    <property type="molecule type" value="Genomic_DNA"/>
</dbReference>
<reference evidence="13" key="1">
    <citation type="journal article" date="2019" name="Int. J. Syst. Evol. Microbiol.">
        <title>The Global Catalogue of Microorganisms (GCM) 10K type strain sequencing project: providing services to taxonomists for standard genome sequencing and annotation.</title>
        <authorList>
            <consortium name="The Broad Institute Genomics Platform"/>
            <consortium name="The Broad Institute Genome Sequencing Center for Infectious Disease"/>
            <person name="Wu L."/>
            <person name="Ma J."/>
        </authorList>
    </citation>
    <scope>NUCLEOTIDE SEQUENCE [LARGE SCALE GENOMIC DNA]</scope>
    <source>
        <strain evidence="13">JCM 16365</strain>
    </source>
</reference>
<dbReference type="Gene3D" id="1.10.10.1100">
    <property type="entry name" value="BFD-like [2Fe-2S]-binding domain"/>
    <property type="match status" value="1"/>
</dbReference>
<keyword evidence="7" id="KW-0560">Oxidoreductase</keyword>
<gene>
    <name evidence="12" type="ORF">GCM10009862_15030</name>
</gene>
<evidence type="ECO:0000256" key="8">
    <source>
        <dbReference type="ARBA" id="ARBA00023004"/>
    </source>
</evidence>
<comment type="cofactor">
    <cofactor evidence="1">
        <name>siroheme</name>
        <dbReference type="ChEBI" id="CHEBI:60052"/>
    </cofactor>
</comment>
<dbReference type="Gene3D" id="3.50.50.60">
    <property type="entry name" value="FAD/NAD(P)-binding domain"/>
    <property type="match status" value="2"/>
</dbReference>
<dbReference type="PANTHER" id="PTHR43809">
    <property type="entry name" value="NITRITE REDUCTASE (NADH) LARGE SUBUNIT"/>
    <property type="match status" value="1"/>
</dbReference>